<dbReference type="AlphaFoldDB" id="A0A9D2FES9"/>
<accession>A0A9D2FES9</accession>
<gene>
    <name evidence="1" type="ORF">H9725_00505</name>
</gene>
<reference evidence="1" key="1">
    <citation type="journal article" date="2021" name="PeerJ">
        <title>Extensive microbial diversity within the chicken gut microbiome revealed by metagenomics and culture.</title>
        <authorList>
            <person name="Gilroy R."/>
            <person name="Ravi A."/>
            <person name="Getino M."/>
            <person name="Pursley I."/>
            <person name="Horton D.L."/>
            <person name="Alikhan N.F."/>
            <person name="Baker D."/>
            <person name="Gharbi K."/>
            <person name="Hall N."/>
            <person name="Watson M."/>
            <person name="Adriaenssens E.M."/>
            <person name="Foster-Nyarko E."/>
            <person name="Jarju S."/>
            <person name="Secka A."/>
            <person name="Antonio M."/>
            <person name="Oren A."/>
            <person name="Chaudhuri R.R."/>
            <person name="La Ragione R."/>
            <person name="Hildebrand F."/>
            <person name="Pallen M.J."/>
        </authorList>
    </citation>
    <scope>NUCLEOTIDE SEQUENCE</scope>
    <source>
        <strain evidence="1">ChiBcec16-3735</strain>
    </source>
</reference>
<comment type="caution">
    <text evidence="1">The sequence shown here is derived from an EMBL/GenBank/DDBJ whole genome shotgun (WGS) entry which is preliminary data.</text>
</comment>
<name>A0A9D2FES9_9FIRM</name>
<sequence>MPRPVLFLDVDGVLCTPLSVRLDQVFRRPMDRQFFDPVALFWLQKLVRRTGAQVVLSSSWRYALEDGDLFTGRILQNLYDCLAAHGAPVAGIAPILGVSKGEEIAAWVTDHPPAPYVILDDRADEFAAVPALRPHLVLVDSRRGFRRRDFRQALALFTTQTTKKEVQPHDRL</sequence>
<organism evidence="1 2">
    <name type="scientific">Candidatus Faecalibacterium gallistercoris</name>
    <dbReference type="NCBI Taxonomy" id="2838579"/>
    <lineage>
        <taxon>Bacteria</taxon>
        <taxon>Bacillati</taxon>
        <taxon>Bacillota</taxon>
        <taxon>Clostridia</taxon>
        <taxon>Eubacteriales</taxon>
        <taxon>Oscillospiraceae</taxon>
        <taxon>Faecalibacterium</taxon>
    </lineage>
</organism>
<dbReference type="Pfam" id="PF18143">
    <property type="entry name" value="HAD_SAK_2"/>
    <property type="match status" value="1"/>
</dbReference>
<proteinExistence type="predicted"/>
<dbReference type="EMBL" id="DXBJ01000005">
    <property type="protein sequence ID" value="HIZ57062.1"/>
    <property type="molecule type" value="Genomic_DNA"/>
</dbReference>
<evidence type="ECO:0000313" key="1">
    <source>
        <dbReference type="EMBL" id="HIZ57062.1"/>
    </source>
</evidence>
<reference evidence="1" key="2">
    <citation type="submission" date="2021-04" db="EMBL/GenBank/DDBJ databases">
        <authorList>
            <person name="Gilroy R."/>
        </authorList>
    </citation>
    <scope>NUCLEOTIDE SEQUENCE</scope>
    <source>
        <strain evidence="1">ChiBcec16-3735</strain>
    </source>
</reference>
<protein>
    <submittedName>
        <fullName evidence="1">Uncharacterized protein</fullName>
    </submittedName>
</protein>
<dbReference type="Proteomes" id="UP000824065">
    <property type="component" value="Unassembled WGS sequence"/>
</dbReference>
<evidence type="ECO:0000313" key="2">
    <source>
        <dbReference type="Proteomes" id="UP000824065"/>
    </source>
</evidence>